<evidence type="ECO:0000256" key="10">
    <source>
        <dbReference type="ARBA" id="ARBA00023316"/>
    </source>
</evidence>
<dbReference type="SUPFAM" id="SSF56601">
    <property type="entry name" value="beta-lactamase/transpeptidase-like"/>
    <property type="match status" value="1"/>
</dbReference>
<evidence type="ECO:0000313" key="15">
    <source>
        <dbReference type="Proteomes" id="UP000230790"/>
    </source>
</evidence>
<dbReference type="PANTHER" id="PTHR30627">
    <property type="entry name" value="PEPTIDOGLYCAN D,D-TRANSPEPTIDASE"/>
    <property type="match status" value="1"/>
</dbReference>
<dbReference type="Pfam" id="PF05223">
    <property type="entry name" value="MecA_N"/>
    <property type="match status" value="1"/>
</dbReference>
<dbReference type="GO" id="GO:0071972">
    <property type="term" value="F:peptidoglycan L,D-transpeptidase activity"/>
    <property type="evidence" value="ECO:0007669"/>
    <property type="project" value="TreeGrafter"/>
</dbReference>
<dbReference type="GO" id="GO:0008360">
    <property type="term" value="P:regulation of cell shape"/>
    <property type="evidence" value="ECO:0007669"/>
    <property type="project" value="UniProtKB-KW"/>
</dbReference>
<keyword evidence="4" id="KW-1003">Cell membrane</keyword>
<keyword evidence="6" id="KW-0133">Cell shape</keyword>
<dbReference type="Gene3D" id="3.30.1390.30">
    <property type="entry name" value="Penicillin-binding protein 2a, domain 3"/>
    <property type="match status" value="1"/>
</dbReference>
<comment type="subcellular location">
    <subcellularLocation>
        <location evidence="2">Cell membrane</location>
    </subcellularLocation>
    <subcellularLocation>
        <location evidence="1">Membrane</location>
        <topology evidence="1">Single-pass membrane protein</topology>
    </subcellularLocation>
</comment>
<dbReference type="Gene3D" id="3.90.1310.10">
    <property type="entry name" value="Penicillin-binding protein 2a (Domain 2)"/>
    <property type="match status" value="1"/>
</dbReference>
<proteinExistence type="inferred from homology"/>
<comment type="similarity">
    <text evidence="3">Belongs to the transpeptidase family.</text>
</comment>
<dbReference type="InterPro" id="IPR001460">
    <property type="entry name" value="PCN-bd_Tpept"/>
</dbReference>
<accession>A0A2M8QC88</accession>
<comment type="caution">
    <text evidence="14">The sequence shown here is derived from an EMBL/GenBank/DDBJ whole genome shotgun (WGS) entry which is preliminary data.</text>
</comment>
<dbReference type="EMBL" id="PGTN01000049">
    <property type="protein sequence ID" value="PJF47421.1"/>
    <property type="molecule type" value="Genomic_DNA"/>
</dbReference>
<evidence type="ECO:0000259" key="13">
    <source>
        <dbReference type="Pfam" id="PF05223"/>
    </source>
</evidence>
<evidence type="ECO:0000256" key="9">
    <source>
        <dbReference type="ARBA" id="ARBA00023136"/>
    </source>
</evidence>
<reference evidence="14 15" key="1">
    <citation type="submission" date="2017-11" db="EMBL/GenBank/DDBJ databases">
        <title>Evolution of Phototrophy in the Chloroflexi Phylum Driven by Horizontal Gene Transfer.</title>
        <authorList>
            <person name="Ward L.M."/>
            <person name="Hemp J."/>
            <person name="Shih P.M."/>
            <person name="Mcglynn S.E."/>
            <person name="Fischer W."/>
        </authorList>
    </citation>
    <scope>NUCLEOTIDE SEQUENCE [LARGE SCALE GENOMIC DNA]</scope>
    <source>
        <strain evidence="14">JP3_7</strain>
    </source>
</reference>
<keyword evidence="10" id="KW-0961">Cell wall biogenesis/degradation</keyword>
<evidence type="ECO:0000259" key="11">
    <source>
        <dbReference type="Pfam" id="PF00905"/>
    </source>
</evidence>
<dbReference type="InterPro" id="IPR012338">
    <property type="entry name" value="Beta-lactam/transpept-like"/>
</dbReference>
<dbReference type="Proteomes" id="UP000230790">
    <property type="component" value="Unassembled WGS sequence"/>
</dbReference>
<evidence type="ECO:0000256" key="1">
    <source>
        <dbReference type="ARBA" id="ARBA00004167"/>
    </source>
</evidence>
<feature type="domain" description="Penicillin-binding protein dimerisation" evidence="12">
    <location>
        <begin position="197"/>
        <end position="351"/>
    </location>
</feature>
<evidence type="ECO:0000256" key="5">
    <source>
        <dbReference type="ARBA" id="ARBA00022692"/>
    </source>
</evidence>
<sequence length="751" mass="80921">MRWPSSYNRHVSHRVVSTGRTRMKLRQALVAWAAASVVAASCVNSTPTLDPPFPTTSPASPTRPPARKLLSAAAVADAFVDAINRQDFVAAFTLLDASSRAELTDADELRSRYEAARAIALATRTATQLRGGLLYQDERAAATLVTRWESSLVGAFEVTSTLGLVFDPSAADWRARWTPDVIIPGLASGTLRMEREESTRGAIYAADGTPLATQREFLTIGVQRGAIAGPDEEQRLLDLLSQITRRAPEEIKAKYANQPKDWFSPIADVDEALIDEYYDQIKRFPAMSVRSRFQRHYPHPDLAPHVVGLVGFIPPESLAAYRARGFQGDEQIGLSGIEAAADALIGGAPGGVLKLFSGGYLTVLAERPAVQGRDVTLTISPALQLAAQRLLGERRGAVVVLRAEDSAVLAMASSPTFSQTNITDRAIREGALLNRATQGQYPPGSTFKMVTMAAGIGEGVTTPDEVFRDPGFWDGYGVAFRKTCWLRSGHGRISLQVGLTASCNVVFYEVGKRLQEKSAYVLSAYARKFGFGARTGIELPEAAGLVPDPDWKRQALGEAWTGGDTVNLAVGQGFMLVTPLQVAQMTAAIANGGLMRRPYLIASPRPKPSADPVARLPLPPATLEAIQRGMIGVTRDARFGTTTYRFAGFDYCFDAEGRVVPCHRMPAQSRASARRLIVAGKSGTAQAGGDAQPFAWFTAYAPADAPEIIVTALLENIGEGSSYAAPLVRQIIEAYYGLAISPTPRDRRANE</sequence>
<evidence type="ECO:0000313" key="14">
    <source>
        <dbReference type="EMBL" id="PJF47421.1"/>
    </source>
</evidence>
<keyword evidence="9" id="KW-0472">Membrane</keyword>
<feature type="domain" description="NTF2-like N-terminal transpeptidase" evidence="13">
    <location>
        <begin position="72"/>
        <end position="188"/>
    </location>
</feature>
<dbReference type="AlphaFoldDB" id="A0A2M8QC88"/>
<keyword evidence="5" id="KW-0812">Transmembrane</keyword>
<keyword evidence="8" id="KW-1133">Transmembrane helix</keyword>
<keyword evidence="7" id="KW-0573">Peptidoglycan synthesis</keyword>
<dbReference type="InterPro" id="IPR005311">
    <property type="entry name" value="PBP_dimer"/>
</dbReference>
<evidence type="ECO:0000256" key="4">
    <source>
        <dbReference type="ARBA" id="ARBA00022475"/>
    </source>
</evidence>
<evidence type="ECO:0000256" key="6">
    <source>
        <dbReference type="ARBA" id="ARBA00022960"/>
    </source>
</evidence>
<dbReference type="SUPFAM" id="SSF56519">
    <property type="entry name" value="Penicillin binding protein dimerisation domain"/>
    <property type="match status" value="1"/>
</dbReference>
<dbReference type="Gene3D" id="3.40.710.10">
    <property type="entry name" value="DD-peptidase/beta-lactamase superfamily"/>
    <property type="match status" value="1"/>
</dbReference>
<dbReference type="GO" id="GO:0071555">
    <property type="term" value="P:cell wall organization"/>
    <property type="evidence" value="ECO:0007669"/>
    <property type="project" value="UniProtKB-KW"/>
</dbReference>
<dbReference type="Pfam" id="PF03717">
    <property type="entry name" value="PBP_dimer"/>
    <property type="match status" value="1"/>
</dbReference>
<gene>
    <name evidence="14" type="ORF">CUN48_08655</name>
</gene>
<protein>
    <recommendedName>
        <fullName evidence="16">Penicillin-binding protein 2</fullName>
    </recommendedName>
</protein>
<evidence type="ECO:0008006" key="16">
    <source>
        <dbReference type="Google" id="ProtNLM"/>
    </source>
</evidence>
<dbReference type="GO" id="GO:0009252">
    <property type="term" value="P:peptidoglycan biosynthetic process"/>
    <property type="evidence" value="ECO:0007669"/>
    <property type="project" value="UniProtKB-KW"/>
</dbReference>
<evidence type="ECO:0000259" key="12">
    <source>
        <dbReference type="Pfam" id="PF03717"/>
    </source>
</evidence>
<evidence type="ECO:0000256" key="3">
    <source>
        <dbReference type="ARBA" id="ARBA00007171"/>
    </source>
</evidence>
<dbReference type="Pfam" id="PF00905">
    <property type="entry name" value="Transpeptidase"/>
    <property type="match status" value="1"/>
</dbReference>
<dbReference type="PANTHER" id="PTHR30627:SF2">
    <property type="entry name" value="PEPTIDOGLYCAN D,D-TRANSPEPTIDASE MRDA"/>
    <property type="match status" value="1"/>
</dbReference>
<feature type="domain" description="Penicillin-binding protein transpeptidase" evidence="11">
    <location>
        <begin position="396"/>
        <end position="733"/>
    </location>
</feature>
<dbReference type="InterPro" id="IPR007887">
    <property type="entry name" value="MecA_N"/>
</dbReference>
<dbReference type="InterPro" id="IPR050515">
    <property type="entry name" value="Beta-lactam/transpept"/>
</dbReference>
<dbReference type="GO" id="GO:0046677">
    <property type="term" value="P:response to antibiotic"/>
    <property type="evidence" value="ECO:0007669"/>
    <property type="project" value="InterPro"/>
</dbReference>
<name>A0A2M8QC88_9CHLR</name>
<dbReference type="InterPro" id="IPR036138">
    <property type="entry name" value="PBP_dimer_sf"/>
</dbReference>
<evidence type="ECO:0000256" key="7">
    <source>
        <dbReference type="ARBA" id="ARBA00022984"/>
    </source>
</evidence>
<evidence type="ECO:0000256" key="2">
    <source>
        <dbReference type="ARBA" id="ARBA00004236"/>
    </source>
</evidence>
<dbReference type="GO" id="GO:0005886">
    <property type="term" value="C:plasma membrane"/>
    <property type="evidence" value="ECO:0007669"/>
    <property type="project" value="UniProtKB-SubCell"/>
</dbReference>
<dbReference type="GO" id="GO:0008658">
    <property type="term" value="F:penicillin binding"/>
    <property type="evidence" value="ECO:0007669"/>
    <property type="project" value="InterPro"/>
</dbReference>
<organism evidence="14 15">
    <name type="scientific">Candidatus Thermofonsia Clade 3 bacterium</name>
    <dbReference type="NCBI Taxonomy" id="2364212"/>
    <lineage>
        <taxon>Bacteria</taxon>
        <taxon>Bacillati</taxon>
        <taxon>Chloroflexota</taxon>
        <taxon>Candidatus Thermofontia</taxon>
        <taxon>Candidatus Thermofonsia Clade 3</taxon>
    </lineage>
</organism>
<evidence type="ECO:0000256" key="8">
    <source>
        <dbReference type="ARBA" id="ARBA00022989"/>
    </source>
</evidence>